<evidence type="ECO:0000256" key="3">
    <source>
        <dbReference type="ARBA" id="ARBA00022475"/>
    </source>
</evidence>
<protein>
    <submittedName>
        <fullName evidence="9">Transporter YcxC</fullName>
    </submittedName>
</protein>
<dbReference type="EMBL" id="BMHE01000076">
    <property type="protein sequence ID" value="GGA14536.1"/>
    <property type="molecule type" value="Genomic_DNA"/>
</dbReference>
<accession>A0ABQ1FIZ9</accession>
<comment type="subcellular location">
    <subcellularLocation>
        <location evidence="1">Cell membrane</location>
        <topology evidence="1">Multi-pass membrane protein</topology>
    </subcellularLocation>
</comment>
<proteinExistence type="inferred from homology"/>
<evidence type="ECO:0000256" key="7">
    <source>
        <dbReference type="SAM" id="Phobius"/>
    </source>
</evidence>
<comment type="similarity">
    <text evidence="2">Belongs to the EamA transporter family.</text>
</comment>
<evidence type="ECO:0000256" key="6">
    <source>
        <dbReference type="ARBA" id="ARBA00023136"/>
    </source>
</evidence>
<dbReference type="Gene3D" id="1.10.3730.20">
    <property type="match status" value="1"/>
</dbReference>
<feature type="transmembrane region" description="Helical" evidence="7">
    <location>
        <begin position="48"/>
        <end position="67"/>
    </location>
</feature>
<dbReference type="Pfam" id="PF00892">
    <property type="entry name" value="EamA"/>
    <property type="match status" value="2"/>
</dbReference>
<keyword evidence="4 7" id="KW-0812">Transmembrane</keyword>
<evidence type="ECO:0000256" key="4">
    <source>
        <dbReference type="ARBA" id="ARBA00022692"/>
    </source>
</evidence>
<sequence>MTSAQMDSKTKRFAYSAIIVYSIIVGLSFLFGKLALTVATPLDSLAHRFTVSLIAATIPVLLGWIKLQIKIRDVLAILPLAVLYPSMFFAFQAFGLQFTTSAEAGIIHATVPIFTMLAAAYFLKERTTRLQQLATLLSVAGVVFIFVMKGTTINLTNMKGTLLILLSALSLAGYSVLARKLALRIKVIAMTYVMTVIGFLVFNLMAVGQHLAEGTLSLYFKPFASPVFLLAILYLGVLSSLISSLLSNYALSKLEASKVSVFNHLATLVSIVGGSVFLNEHLAYYHIIGAGVIIAGVLGANAGTWRRRKAALPPQLSDQMINKNG</sequence>
<feature type="transmembrane region" description="Helical" evidence="7">
    <location>
        <begin position="106"/>
        <end position="123"/>
    </location>
</feature>
<keyword evidence="6 7" id="KW-0472">Membrane</keyword>
<feature type="transmembrane region" description="Helical" evidence="7">
    <location>
        <begin position="160"/>
        <end position="177"/>
    </location>
</feature>
<dbReference type="PANTHER" id="PTHR32322:SF18">
    <property type="entry name" value="S-ADENOSYLMETHIONINE_S-ADENOSYLHOMOCYSTEINE TRANSPORTER"/>
    <property type="match status" value="1"/>
</dbReference>
<keyword evidence="10" id="KW-1185">Reference proteome</keyword>
<keyword evidence="5 7" id="KW-1133">Transmembrane helix</keyword>
<evidence type="ECO:0000256" key="5">
    <source>
        <dbReference type="ARBA" id="ARBA00022989"/>
    </source>
</evidence>
<feature type="transmembrane region" description="Helical" evidence="7">
    <location>
        <begin position="261"/>
        <end position="278"/>
    </location>
</feature>
<gene>
    <name evidence="9" type="primary">ycxC</name>
    <name evidence="9" type="ORF">GCM10008018_69280</name>
</gene>
<feature type="transmembrane region" description="Helical" evidence="7">
    <location>
        <begin position="12"/>
        <end position="36"/>
    </location>
</feature>
<feature type="transmembrane region" description="Helical" evidence="7">
    <location>
        <begin position="189"/>
        <end position="207"/>
    </location>
</feature>
<dbReference type="InterPro" id="IPR050638">
    <property type="entry name" value="AA-Vitamin_Transporters"/>
</dbReference>
<feature type="transmembrane region" description="Helical" evidence="7">
    <location>
        <begin position="227"/>
        <end position="249"/>
    </location>
</feature>
<name>A0ABQ1FIZ9_9BACL</name>
<dbReference type="InterPro" id="IPR000620">
    <property type="entry name" value="EamA_dom"/>
</dbReference>
<evidence type="ECO:0000259" key="8">
    <source>
        <dbReference type="Pfam" id="PF00892"/>
    </source>
</evidence>
<evidence type="ECO:0000313" key="9">
    <source>
        <dbReference type="EMBL" id="GGA14536.1"/>
    </source>
</evidence>
<dbReference type="InterPro" id="IPR037185">
    <property type="entry name" value="EmrE-like"/>
</dbReference>
<dbReference type="PANTHER" id="PTHR32322">
    <property type="entry name" value="INNER MEMBRANE TRANSPORTER"/>
    <property type="match status" value="1"/>
</dbReference>
<feature type="domain" description="EamA" evidence="8">
    <location>
        <begin position="159"/>
        <end position="300"/>
    </location>
</feature>
<feature type="transmembrane region" description="Helical" evidence="7">
    <location>
        <begin position="284"/>
        <end position="303"/>
    </location>
</feature>
<feature type="domain" description="EamA" evidence="8">
    <location>
        <begin position="13"/>
        <end position="146"/>
    </location>
</feature>
<comment type="caution">
    <text evidence="9">The sequence shown here is derived from an EMBL/GenBank/DDBJ whole genome shotgun (WGS) entry which is preliminary data.</text>
</comment>
<reference evidence="10" key="1">
    <citation type="journal article" date="2019" name="Int. J. Syst. Evol. Microbiol.">
        <title>The Global Catalogue of Microorganisms (GCM) 10K type strain sequencing project: providing services to taxonomists for standard genome sequencing and annotation.</title>
        <authorList>
            <consortium name="The Broad Institute Genomics Platform"/>
            <consortium name="The Broad Institute Genome Sequencing Center for Infectious Disease"/>
            <person name="Wu L."/>
            <person name="Ma J."/>
        </authorList>
    </citation>
    <scope>NUCLEOTIDE SEQUENCE [LARGE SCALE GENOMIC DNA]</scope>
    <source>
        <strain evidence="10">CGMCC 1.15043</strain>
    </source>
</reference>
<organism evidence="9 10">
    <name type="scientific">Paenibacillus marchantiophytorum</name>
    <dbReference type="NCBI Taxonomy" id="1619310"/>
    <lineage>
        <taxon>Bacteria</taxon>
        <taxon>Bacillati</taxon>
        <taxon>Bacillota</taxon>
        <taxon>Bacilli</taxon>
        <taxon>Bacillales</taxon>
        <taxon>Paenibacillaceae</taxon>
        <taxon>Paenibacillus</taxon>
    </lineage>
</organism>
<feature type="transmembrane region" description="Helical" evidence="7">
    <location>
        <begin position="130"/>
        <end position="148"/>
    </location>
</feature>
<evidence type="ECO:0000256" key="2">
    <source>
        <dbReference type="ARBA" id="ARBA00007362"/>
    </source>
</evidence>
<evidence type="ECO:0000256" key="1">
    <source>
        <dbReference type="ARBA" id="ARBA00004651"/>
    </source>
</evidence>
<keyword evidence="3" id="KW-1003">Cell membrane</keyword>
<dbReference type="RefSeq" id="WP_229757992.1">
    <property type="nucleotide sequence ID" value="NZ_BMHE01000076.1"/>
</dbReference>
<feature type="transmembrane region" description="Helical" evidence="7">
    <location>
        <begin position="74"/>
        <end position="94"/>
    </location>
</feature>
<dbReference type="SUPFAM" id="SSF103481">
    <property type="entry name" value="Multidrug resistance efflux transporter EmrE"/>
    <property type="match status" value="2"/>
</dbReference>
<evidence type="ECO:0000313" key="10">
    <source>
        <dbReference type="Proteomes" id="UP000615455"/>
    </source>
</evidence>
<dbReference type="Proteomes" id="UP000615455">
    <property type="component" value="Unassembled WGS sequence"/>
</dbReference>